<proteinExistence type="predicted"/>
<gene>
    <name evidence="2" type="ORF">AFR_24705</name>
</gene>
<dbReference type="PATRIC" id="fig|1246995.3.peg.5005"/>
<keyword evidence="3" id="KW-1185">Reference proteome</keyword>
<dbReference type="Proteomes" id="UP000017746">
    <property type="component" value="Chromosome"/>
</dbReference>
<accession>U5W2G7</accession>
<reference evidence="2 3" key="1">
    <citation type="journal article" date="2014" name="J. Biotechnol.">
        <title>Complete genome sequence of the actinobacterium Actinoplanes friuliensis HAG 010964, producer of the lipopeptide antibiotic friulimycin.</title>
        <authorList>
            <person name="Ruckert C."/>
            <person name="Szczepanowski R."/>
            <person name="Albersmeier A."/>
            <person name="Goesmann A."/>
            <person name="Fischer N."/>
            <person name="Steinkamper A."/>
            <person name="Puhler A."/>
            <person name="Biener R."/>
            <person name="Schwartz D."/>
            <person name="Kalinowski J."/>
        </authorList>
    </citation>
    <scope>NUCLEOTIDE SEQUENCE [LARGE SCALE GENOMIC DNA]</scope>
    <source>
        <strain evidence="2 3">DSM 7358</strain>
    </source>
</reference>
<keyword evidence="1" id="KW-0472">Membrane</keyword>
<dbReference type="STRING" id="1246995.AFR_24705"/>
<dbReference type="HOGENOM" id="CLU_092084_0_0_11"/>
<keyword evidence="1" id="KW-1133">Transmembrane helix</keyword>
<dbReference type="EMBL" id="CP006272">
    <property type="protein sequence ID" value="AGZ43207.1"/>
    <property type="molecule type" value="Genomic_DNA"/>
</dbReference>
<protein>
    <recommendedName>
        <fullName evidence="4">DUF4367 domain-containing protein</fullName>
    </recommendedName>
</protein>
<dbReference type="RefSeq" id="WP_023363797.1">
    <property type="nucleotide sequence ID" value="NC_022657.1"/>
</dbReference>
<evidence type="ECO:0000313" key="3">
    <source>
        <dbReference type="Proteomes" id="UP000017746"/>
    </source>
</evidence>
<dbReference type="eggNOG" id="ENOG5032X2Z">
    <property type="taxonomic scope" value="Bacteria"/>
</dbReference>
<evidence type="ECO:0008006" key="4">
    <source>
        <dbReference type="Google" id="ProtNLM"/>
    </source>
</evidence>
<dbReference type="AlphaFoldDB" id="U5W2G7"/>
<organism evidence="2 3">
    <name type="scientific">Actinoplanes friuliensis DSM 7358</name>
    <dbReference type="NCBI Taxonomy" id="1246995"/>
    <lineage>
        <taxon>Bacteria</taxon>
        <taxon>Bacillati</taxon>
        <taxon>Actinomycetota</taxon>
        <taxon>Actinomycetes</taxon>
        <taxon>Micromonosporales</taxon>
        <taxon>Micromonosporaceae</taxon>
        <taxon>Actinoplanes</taxon>
    </lineage>
</organism>
<name>U5W2G7_9ACTN</name>
<keyword evidence="1" id="KW-0812">Transmembrane</keyword>
<dbReference type="KEGG" id="afs:AFR_24705"/>
<dbReference type="OrthoDB" id="4328209at2"/>
<evidence type="ECO:0000256" key="1">
    <source>
        <dbReference type="SAM" id="Phobius"/>
    </source>
</evidence>
<sequence>MPDDDALITELRALGARLDVPEASDQRDAVRARLTRPDPAPRRVRRWILAGVAALVGAVAVVAPARAAVVDAVGGLLRIAGIEVRQDGDPGSLPATPAPLPSVRNAGLDEVRRTALFPVRLPAELGEPSQVTVADADPSGAPRVISMVFRGGAVRFDQFDGLPSPVFFKMAGDAEWVEIGTGGIWLKKPHPVTYVGRDGAERTETARLAGPTLIWSDGTVTYRLEGPATLAEARRIAGSLR</sequence>
<evidence type="ECO:0000313" key="2">
    <source>
        <dbReference type="EMBL" id="AGZ43207.1"/>
    </source>
</evidence>
<feature type="transmembrane region" description="Helical" evidence="1">
    <location>
        <begin position="47"/>
        <end position="69"/>
    </location>
</feature>